<keyword evidence="4" id="KW-1185">Reference proteome</keyword>
<keyword evidence="2" id="KW-0472">Membrane</keyword>
<feature type="region of interest" description="Disordered" evidence="1">
    <location>
        <begin position="261"/>
        <end position="292"/>
    </location>
</feature>
<protein>
    <submittedName>
        <fullName evidence="3">Uncharacterized protein</fullName>
    </submittedName>
</protein>
<gene>
    <name evidence="3" type="ORF">AFUS01_LOCUS15114</name>
</gene>
<evidence type="ECO:0000313" key="4">
    <source>
        <dbReference type="Proteomes" id="UP000708208"/>
    </source>
</evidence>
<organism evidence="3 4">
    <name type="scientific">Allacma fusca</name>
    <dbReference type="NCBI Taxonomy" id="39272"/>
    <lineage>
        <taxon>Eukaryota</taxon>
        <taxon>Metazoa</taxon>
        <taxon>Ecdysozoa</taxon>
        <taxon>Arthropoda</taxon>
        <taxon>Hexapoda</taxon>
        <taxon>Collembola</taxon>
        <taxon>Symphypleona</taxon>
        <taxon>Sminthuridae</taxon>
        <taxon>Allacma</taxon>
    </lineage>
</organism>
<accession>A0A8J2KHU7</accession>
<keyword evidence="2" id="KW-0812">Transmembrane</keyword>
<reference evidence="3" key="1">
    <citation type="submission" date="2021-06" db="EMBL/GenBank/DDBJ databases">
        <authorList>
            <person name="Hodson N. C."/>
            <person name="Mongue J. A."/>
            <person name="Jaron S. K."/>
        </authorList>
    </citation>
    <scope>NUCLEOTIDE SEQUENCE</scope>
</reference>
<evidence type="ECO:0000313" key="3">
    <source>
        <dbReference type="EMBL" id="CAG7726191.1"/>
    </source>
</evidence>
<evidence type="ECO:0000256" key="2">
    <source>
        <dbReference type="SAM" id="Phobius"/>
    </source>
</evidence>
<keyword evidence="2" id="KW-1133">Transmembrane helix</keyword>
<name>A0A8J2KHU7_9HEXA</name>
<feature type="transmembrane region" description="Helical" evidence="2">
    <location>
        <begin position="67"/>
        <end position="89"/>
    </location>
</feature>
<evidence type="ECO:0000256" key="1">
    <source>
        <dbReference type="SAM" id="MobiDB-lite"/>
    </source>
</evidence>
<dbReference type="AlphaFoldDB" id="A0A8J2KHU7"/>
<feature type="transmembrane region" description="Helical" evidence="2">
    <location>
        <begin position="205"/>
        <end position="227"/>
    </location>
</feature>
<dbReference type="EMBL" id="CAJVCH010131993">
    <property type="protein sequence ID" value="CAG7726191.1"/>
    <property type="molecule type" value="Genomic_DNA"/>
</dbReference>
<dbReference type="Proteomes" id="UP000708208">
    <property type="component" value="Unassembled WGS sequence"/>
</dbReference>
<sequence>MISFRGSFISDQLPVSLTGLNRRKVHLQNSIHCIVHYCQESLKTSSDEATTSDVKIFKSKFIMNKPYIAMAAVAFVATSPPGIFCLFIGDPCVYEIKNGLSNEECTKLVKYLKNETQSYVSMDPPDHVPYEQSCAWSLKKVTRNDVFAYQAQGLLRSWLESNNRTDLNRCLNDHYPDFVHIDEDYDQEEQEGGNEVKRTQPDNEFIEFVVIVGAVTVSVLVIGVQIYSSMKEYNCSLPREYLLLDDNNSQLCGTYRKKLGGSDSPRCHFASEGDEVEEPSGRNIYSKEHKVK</sequence>
<comment type="caution">
    <text evidence="3">The sequence shown here is derived from an EMBL/GenBank/DDBJ whole genome shotgun (WGS) entry which is preliminary data.</text>
</comment>
<proteinExistence type="predicted"/>